<dbReference type="AlphaFoldDB" id="A0AAN0J742"/>
<sequence>MDQNNQEEQQQDEVVTIPESPHEKTPFSDSEPRQLSPAPLPPLRPPPQQRPQSTFEAGSSATLPARPLSASVDYSTGDLIYDKLPETLPRPPKSTPAPSMKPVIEEKNMAEVKQEEPVEEVEKKPPPAEEGEDDYPRDYKTCTIITMILCSLILNVFSFACLVPAYYYSSQAKLKYKDGEFDDGVKLAKRSLVLNLITVICTFLAVLLIFIIVMVAFGAAGLF</sequence>
<evidence type="ECO:0000313" key="3">
    <source>
        <dbReference type="EnsemblMetazoa" id="XP_019852518.1"/>
    </source>
</evidence>
<reference evidence="4" key="1">
    <citation type="journal article" date="2010" name="Nature">
        <title>The Amphimedon queenslandica genome and the evolution of animal complexity.</title>
        <authorList>
            <person name="Srivastava M."/>
            <person name="Simakov O."/>
            <person name="Chapman J."/>
            <person name="Fahey B."/>
            <person name="Gauthier M.E."/>
            <person name="Mitros T."/>
            <person name="Richards G.S."/>
            <person name="Conaco C."/>
            <person name="Dacre M."/>
            <person name="Hellsten U."/>
            <person name="Larroux C."/>
            <person name="Putnam N.H."/>
            <person name="Stanke M."/>
            <person name="Adamska M."/>
            <person name="Darling A."/>
            <person name="Degnan S.M."/>
            <person name="Oakley T.H."/>
            <person name="Plachetzki D.C."/>
            <person name="Zhai Y."/>
            <person name="Adamski M."/>
            <person name="Calcino A."/>
            <person name="Cummins S.F."/>
            <person name="Goodstein D.M."/>
            <person name="Harris C."/>
            <person name="Jackson D.J."/>
            <person name="Leys S.P."/>
            <person name="Shu S."/>
            <person name="Woodcroft B.J."/>
            <person name="Vervoort M."/>
            <person name="Kosik K.S."/>
            <person name="Manning G."/>
            <person name="Degnan B.M."/>
            <person name="Rokhsar D.S."/>
        </authorList>
    </citation>
    <scope>NUCLEOTIDE SEQUENCE [LARGE SCALE GENOMIC DNA]</scope>
</reference>
<keyword evidence="2" id="KW-1133">Transmembrane helix</keyword>
<evidence type="ECO:0000313" key="4">
    <source>
        <dbReference type="Proteomes" id="UP000007879"/>
    </source>
</evidence>
<feature type="compositionally biased region" description="Pro residues" evidence="1">
    <location>
        <begin position="38"/>
        <end position="49"/>
    </location>
</feature>
<dbReference type="EnsemblMetazoa" id="XM_019996959.1">
    <property type="protein sequence ID" value="XP_019852518.1"/>
    <property type="gene ID" value="LOC100633258"/>
</dbReference>
<evidence type="ECO:0000256" key="2">
    <source>
        <dbReference type="SAM" id="Phobius"/>
    </source>
</evidence>
<reference evidence="3" key="2">
    <citation type="submission" date="2024-06" db="UniProtKB">
        <authorList>
            <consortium name="EnsemblMetazoa"/>
        </authorList>
    </citation>
    <scope>IDENTIFICATION</scope>
</reference>
<gene>
    <name evidence="3" type="primary">100633258</name>
</gene>
<feature type="transmembrane region" description="Helical" evidence="2">
    <location>
        <begin position="144"/>
        <end position="168"/>
    </location>
</feature>
<proteinExistence type="predicted"/>
<feature type="compositionally biased region" description="Basic and acidic residues" evidence="1">
    <location>
        <begin position="103"/>
        <end position="127"/>
    </location>
</feature>
<accession>A0AAN0J742</accession>
<evidence type="ECO:0000256" key="1">
    <source>
        <dbReference type="SAM" id="MobiDB-lite"/>
    </source>
</evidence>
<keyword evidence="4" id="KW-1185">Reference proteome</keyword>
<dbReference type="Proteomes" id="UP000007879">
    <property type="component" value="Unassembled WGS sequence"/>
</dbReference>
<feature type="transmembrane region" description="Helical" evidence="2">
    <location>
        <begin position="192"/>
        <end position="220"/>
    </location>
</feature>
<feature type="region of interest" description="Disordered" evidence="1">
    <location>
        <begin position="1"/>
        <end position="71"/>
    </location>
</feature>
<organism evidence="3 4">
    <name type="scientific">Amphimedon queenslandica</name>
    <name type="common">Sponge</name>
    <dbReference type="NCBI Taxonomy" id="400682"/>
    <lineage>
        <taxon>Eukaryota</taxon>
        <taxon>Metazoa</taxon>
        <taxon>Porifera</taxon>
        <taxon>Demospongiae</taxon>
        <taxon>Heteroscleromorpha</taxon>
        <taxon>Haplosclerida</taxon>
        <taxon>Niphatidae</taxon>
        <taxon>Amphimedon</taxon>
    </lineage>
</organism>
<keyword evidence="2" id="KW-0472">Membrane</keyword>
<feature type="compositionally biased region" description="Polar residues" evidence="1">
    <location>
        <begin position="53"/>
        <end position="62"/>
    </location>
</feature>
<feature type="region of interest" description="Disordered" evidence="1">
    <location>
        <begin position="83"/>
        <end position="135"/>
    </location>
</feature>
<keyword evidence="2" id="KW-0812">Transmembrane</keyword>
<name>A0AAN0J742_AMPQE</name>
<feature type="compositionally biased region" description="Basic and acidic residues" evidence="1">
    <location>
        <begin position="20"/>
        <end position="32"/>
    </location>
</feature>
<protein>
    <submittedName>
        <fullName evidence="3">Uncharacterized protein</fullName>
    </submittedName>
</protein>